<reference evidence="5 6" key="1">
    <citation type="submission" date="2024-02" db="EMBL/GenBank/DDBJ databases">
        <title>De novo assembly and annotation of 12 fungi associated with fruit tree decline syndrome in Ontario, Canada.</title>
        <authorList>
            <person name="Sulman M."/>
            <person name="Ellouze W."/>
            <person name="Ilyukhin E."/>
        </authorList>
    </citation>
    <scope>NUCLEOTIDE SEQUENCE [LARGE SCALE GENOMIC DNA]</scope>
    <source>
        <strain evidence="5 6">M42-189</strain>
    </source>
</reference>
<dbReference type="Gene3D" id="1.20.1050.10">
    <property type="match status" value="1"/>
</dbReference>
<evidence type="ECO:0000256" key="2">
    <source>
        <dbReference type="RuleBase" id="RU003494"/>
    </source>
</evidence>
<sequence length="257" mass="29700">MGIETKITLYTEGTPNGLKASIVLEELGLEYKVVTLDFSAHEQKEPWFLEINPNGRIPALTDQDTSGRELKIFESGAILLYIVDTYDKEHKISYPYGTKEHWETVSWLMWQMGGIGPMQGQANHFTLRILGYAPEKLKYPIDRYVNETHRLYRTLDRQLARNGTGYIVGDRLTVADIAIWPWVAAHNFSGLPSIDKYTEIKKWFENLLQRPGFEAGRNVPRPHFHITLNNLPENELDKVAEHGKKWQKEAREREFAS</sequence>
<dbReference type="InterPro" id="IPR040079">
    <property type="entry name" value="Glutathione_S-Trfase"/>
</dbReference>
<evidence type="ECO:0000313" key="6">
    <source>
        <dbReference type="Proteomes" id="UP001521785"/>
    </source>
</evidence>
<dbReference type="Proteomes" id="UP001521785">
    <property type="component" value="Unassembled WGS sequence"/>
</dbReference>
<dbReference type="SFLD" id="SFLDG00358">
    <property type="entry name" value="Main_(cytGST)"/>
    <property type="match status" value="1"/>
</dbReference>
<dbReference type="InterPro" id="IPR036282">
    <property type="entry name" value="Glutathione-S-Trfase_C_sf"/>
</dbReference>
<dbReference type="SFLD" id="SFLDS00019">
    <property type="entry name" value="Glutathione_Transferase_(cytos"/>
    <property type="match status" value="1"/>
</dbReference>
<dbReference type="InterPro" id="IPR010987">
    <property type="entry name" value="Glutathione-S-Trfase_C-like"/>
</dbReference>
<dbReference type="Gene3D" id="3.40.30.10">
    <property type="entry name" value="Glutaredoxin"/>
    <property type="match status" value="1"/>
</dbReference>
<comment type="similarity">
    <text evidence="1 2">Belongs to the GST superfamily.</text>
</comment>
<dbReference type="PROSITE" id="PS50404">
    <property type="entry name" value="GST_NTER"/>
    <property type="match status" value="1"/>
</dbReference>
<dbReference type="SUPFAM" id="SSF47616">
    <property type="entry name" value="GST C-terminal domain-like"/>
    <property type="match status" value="1"/>
</dbReference>
<evidence type="ECO:0000256" key="1">
    <source>
        <dbReference type="ARBA" id="ARBA00007409"/>
    </source>
</evidence>
<dbReference type="Pfam" id="PF02798">
    <property type="entry name" value="GST_N"/>
    <property type="match status" value="1"/>
</dbReference>
<feature type="domain" description="GST C-terminal" evidence="4">
    <location>
        <begin position="97"/>
        <end position="224"/>
    </location>
</feature>
<proteinExistence type="inferred from homology"/>
<evidence type="ECO:0000259" key="3">
    <source>
        <dbReference type="PROSITE" id="PS50404"/>
    </source>
</evidence>
<organism evidence="5 6">
    <name type="scientific">Paraconiothyrium brasiliense</name>
    <dbReference type="NCBI Taxonomy" id="300254"/>
    <lineage>
        <taxon>Eukaryota</taxon>
        <taxon>Fungi</taxon>
        <taxon>Dikarya</taxon>
        <taxon>Ascomycota</taxon>
        <taxon>Pezizomycotina</taxon>
        <taxon>Dothideomycetes</taxon>
        <taxon>Pleosporomycetidae</taxon>
        <taxon>Pleosporales</taxon>
        <taxon>Massarineae</taxon>
        <taxon>Didymosphaeriaceae</taxon>
        <taxon>Paraconiothyrium</taxon>
    </lineage>
</organism>
<protein>
    <submittedName>
        <fullName evidence="5">Glutathione S-transferase 2</fullName>
    </submittedName>
</protein>
<evidence type="ECO:0000313" key="5">
    <source>
        <dbReference type="EMBL" id="KAL1606146.1"/>
    </source>
</evidence>
<dbReference type="PANTHER" id="PTHR44051">
    <property type="entry name" value="GLUTATHIONE S-TRANSFERASE-RELATED"/>
    <property type="match status" value="1"/>
</dbReference>
<feature type="domain" description="GST N-terminal" evidence="3">
    <location>
        <begin position="4"/>
        <end position="90"/>
    </location>
</feature>
<dbReference type="CDD" id="cd03048">
    <property type="entry name" value="GST_N_Ure2p_like"/>
    <property type="match status" value="1"/>
</dbReference>
<gene>
    <name evidence="5" type="primary">GST2_1</name>
    <name evidence="5" type="ORF">SLS60_003547</name>
</gene>
<evidence type="ECO:0000259" key="4">
    <source>
        <dbReference type="PROSITE" id="PS50405"/>
    </source>
</evidence>
<name>A0ABR3RNZ1_9PLEO</name>
<dbReference type="SUPFAM" id="SSF52833">
    <property type="entry name" value="Thioredoxin-like"/>
    <property type="match status" value="1"/>
</dbReference>
<dbReference type="CDD" id="cd10291">
    <property type="entry name" value="GST_C_YfcG_like"/>
    <property type="match status" value="1"/>
</dbReference>
<accession>A0ABR3RNZ1</accession>
<dbReference type="InterPro" id="IPR036249">
    <property type="entry name" value="Thioredoxin-like_sf"/>
</dbReference>
<dbReference type="SFLD" id="SFLDG01151">
    <property type="entry name" value="Main.2:_Nu-like"/>
    <property type="match status" value="1"/>
</dbReference>
<dbReference type="EMBL" id="JAKJXO020000004">
    <property type="protein sequence ID" value="KAL1606146.1"/>
    <property type="molecule type" value="Genomic_DNA"/>
</dbReference>
<dbReference type="PROSITE" id="PS50405">
    <property type="entry name" value="GST_CTER"/>
    <property type="match status" value="1"/>
</dbReference>
<dbReference type="PANTHER" id="PTHR44051:SF8">
    <property type="entry name" value="GLUTATHIONE S-TRANSFERASE GSTA"/>
    <property type="match status" value="1"/>
</dbReference>
<dbReference type="InterPro" id="IPR004046">
    <property type="entry name" value="GST_C"/>
</dbReference>
<comment type="caution">
    <text evidence="5">The sequence shown here is derived from an EMBL/GenBank/DDBJ whole genome shotgun (WGS) entry which is preliminary data.</text>
</comment>
<dbReference type="Pfam" id="PF00043">
    <property type="entry name" value="GST_C"/>
    <property type="match status" value="1"/>
</dbReference>
<dbReference type="InterPro" id="IPR004045">
    <property type="entry name" value="Glutathione_S-Trfase_N"/>
</dbReference>
<keyword evidence="6" id="KW-1185">Reference proteome</keyword>